<accession>A0AC61TS58</accession>
<sequence>MRSLMGVILLLCFVVIMMGIIGFMMRDDGTCSDSSNQYVSDDKWYELCKDE</sequence>
<organism evidence="1 2">
    <name type="scientific">Bacillus phage vB_BsuS_PJN02</name>
    <dbReference type="NCBI Taxonomy" id="2920374"/>
    <lineage>
        <taxon>Viruses</taxon>
        <taxon>Duplodnaviria</taxon>
        <taxon>Heunggongvirae</taxon>
        <taxon>Uroviricota</taxon>
        <taxon>Caudoviricetes</taxon>
        <taxon>Heleneionescovirinae</taxon>
        <taxon>Zhangjivirus</taxon>
        <taxon>Zhangjivirus PJN02</taxon>
    </lineage>
</organism>
<dbReference type="EMBL" id="OM634653">
    <property type="protein sequence ID" value="UNH58514.1"/>
    <property type="molecule type" value="Genomic_DNA"/>
</dbReference>
<name>A0AC61TS58_9CAUD</name>
<proteinExistence type="predicted"/>
<reference evidence="1" key="1">
    <citation type="submission" date="2022-02" db="EMBL/GenBank/DDBJ databases">
        <authorList>
            <person name="Nazir A."/>
            <person name="Chen Y."/>
            <person name="Liu Y."/>
        </authorList>
    </citation>
    <scope>NUCLEOTIDE SEQUENCE</scope>
</reference>
<protein>
    <submittedName>
        <fullName evidence="1">Uncharacterized protein</fullName>
    </submittedName>
</protein>
<keyword evidence="2" id="KW-1185">Reference proteome</keyword>
<evidence type="ECO:0000313" key="1">
    <source>
        <dbReference type="EMBL" id="UNH58514.1"/>
    </source>
</evidence>
<evidence type="ECO:0000313" key="2">
    <source>
        <dbReference type="Proteomes" id="UP000829276"/>
    </source>
</evidence>
<dbReference type="Proteomes" id="UP000829276">
    <property type="component" value="Segment"/>
</dbReference>